<dbReference type="PROSITE" id="PS50810">
    <property type="entry name" value="FRATAXIN_2"/>
    <property type="match status" value="1"/>
</dbReference>
<dbReference type="SUPFAM" id="SSF55387">
    <property type="entry name" value="Frataxin/Nqo15-like"/>
    <property type="match status" value="1"/>
</dbReference>
<keyword evidence="11" id="KW-0496">Mitochondrion</keyword>
<dbReference type="GO" id="GO:0008198">
    <property type="term" value="F:ferrous iron binding"/>
    <property type="evidence" value="ECO:0007669"/>
    <property type="project" value="TreeGrafter"/>
</dbReference>
<dbReference type="InterPro" id="IPR036524">
    <property type="entry name" value="Frataxin/CyaY_sf"/>
</dbReference>
<keyword evidence="5" id="KW-0813">Transport</keyword>
<dbReference type="GO" id="GO:0034986">
    <property type="term" value="F:iron chaperone activity"/>
    <property type="evidence" value="ECO:0007669"/>
    <property type="project" value="TreeGrafter"/>
</dbReference>
<evidence type="ECO:0000256" key="10">
    <source>
        <dbReference type="ARBA" id="ARBA00023065"/>
    </source>
</evidence>
<dbReference type="PANTHER" id="PTHR16821">
    <property type="entry name" value="FRATAXIN"/>
    <property type="match status" value="1"/>
</dbReference>
<dbReference type="GO" id="GO:0006879">
    <property type="term" value="P:intracellular iron ion homeostasis"/>
    <property type="evidence" value="ECO:0007669"/>
    <property type="project" value="UniProtKB-KW"/>
</dbReference>
<dbReference type="GO" id="GO:0051537">
    <property type="term" value="F:2 iron, 2 sulfur cluster binding"/>
    <property type="evidence" value="ECO:0007669"/>
    <property type="project" value="TreeGrafter"/>
</dbReference>
<dbReference type="NCBIfam" id="TIGR03422">
    <property type="entry name" value="mito_frataxin"/>
    <property type="match status" value="1"/>
</dbReference>
<keyword evidence="9" id="KW-0408">Iron</keyword>
<dbReference type="SUPFAM" id="SSF54197">
    <property type="entry name" value="HIT-like"/>
    <property type="match status" value="1"/>
</dbReference>
<dbReference type="EMBL" id="KL367485">
    <property type="protein sequence ID" value="KFD70792.1"/>
    <property type="molecule type" value="Genomic_DNA"/>
</dbReference>
<evidence type="ECO:0000256" key="12">
    <source>
        <dbReference type="ARBA" id="ARBA00047990"/>
    </source>
</evidence>
<dbReference type="CDD" id="cd00503">
    <property type="entry name" value="Frataxin"/>
    <property type="match status" value="1"/>
</dbReference>
<dbReference type="InterPro" id="IPR019808">
    <property type="entry name" value="Histidine_triad_CS"/>
</dbReference>
<feature type="domain" description="HIT" evidence="13">
    <location>
        <begin position="122"/>
        <end position="170"/>
    </location>
</feature>
<reference evidence="14" key="1">
    <citation type="journal article" date="2014" name="Nat. Genet.">
        <title>Genome and transcriptome of the porcine whipworm Trichuris suis.</title>
        <authorList>
            <person name="Jex A.R."/>
            <person name="Nejsum P."/>
            <person name="Schwarz E.M."/>
            <person name="Hu L."/>
            <person name="Young N.D."/>
            <person name="Hall R.S."/>
            <person name="Korhonen P.K."/>
            <person name="Liao S."/>
            <person name="Thamsborg S."/>
            <person name="Xia J."/>
            <person name="Xu P."/>
            <person name="Wang S."/>
            <person name="Scheerlinck J.P."/>
            <person name="Hofmann A."/>
            <person name="Sternberg P.W."/>
            <person name="Wang J."/>
            <person name="Gasser R.B."/>
        </authorList>
    </citation>
    <scope>NUCLEOTIDE SEQUENCE [LARGE SCALE GENOMIC DNA]</scope>
    <source>
        <strain evidence="14">DCEP-RM93F</strain>
    </source>
</reference>
<name>A0A085NMU6_9BILA</name>
<dbReference type="Pfam" id="PF01230">
    <property type="entry name" value="HIT"/>
    <property type="match status" value="1"/>
</dbReference>
<dbReference type="Gene3D" id="3.30.920.10">
    <property type="entry name" value="Frataxin/CyaY"/>
    <property type="match status" value="1"/>
</dbReference>
<evidence type="ECO:0000256" key="7">
    <source>
        <dbReference type="ARBA" id="ARBA00022946"/>
    </source>
</evidence>
<comment type="catalytic activity">
    <reaction evidence="12">
        <text>4 Fe(2+) + O2 + 4 H(+) = 4 Fe(3+) + 2 H2O</text>
        <dbReference type="Rhea" id="RHEA:11148"/>
        <dbReference type="ChEBI" id="CHEBI:15377"/>
        <dbReference type="ChEBI" id="CHEBI:15378"/>
        <dbReference type="ChEBI" id="CHEBI:15379"/>
        <dbReference type="ChEBI" id="CHEBI:29033"/>
        <dbReference type="ChEBI" id="CHEBI:29034"/>
        <dbReference type="EC" id="1.16.3.1"/>
    </reaction>
</comment>
<dbReference type="GO" id="GO:0004322">
    <property type="term" value="F:ferroxidase activity"/>
    <property type="evidence" value="ECO:0007669"/>
    <property type="project" value="UniProtKB-EC"/>
</dbReference>
<organism evidence="14">
    <name type="scientific">Trichuris suis</name>
    <name type="common">pig whipworm</name>
    <dbReference type="NCBI Taxonomy" id="68888"/>
    <lineage>
        <taxon>Eukaryota</taxon>
        <taxon>Metazoa</taxon>
        <taxon>Ecdysozoa</taxon>
        <taxon>Nematoda</taxon>
        <taxon>Enoplea</taxon>
        <taxon>Dorylaimia</taxon>
        <taxon>Trichinellida</taxon>
        <taxon>Trichuridae</taxon>
        <taxon>Trichuris</taxon>
    </lineage>
</organism>
<dbReference type="GO" id="GO:0006826">
    <property type="term" value="P:iron ion transport"/>
    <property type="evidence" value="ECO:0007669"/>
    <property type="project" value="UniProtKB-KW"/>
</dbReference>
<comment type="similarity">
    <text evidence="2">Belongs to the frataxin family.</text>
</comment>
<dbReference type="PANTHER" id="PTHR16821:SF2">
    <property type="entry name" value="FRATAXIN, MITOCHONDRIAL"/>
    <property type="match status" value="1"/>
</dbReference>
<dbReference type="EC" id="1.16.3.1" evidence="3"/>
<accession>A0A085NMU6</accession>
<dbReference type="InterPro" id="IPR002908">
    <property type="entry name" value="Frataxin/CyaY"/>
</dbReference>
<dbReference type="Pfam" id="PF01491">
    <property type="entry name" value="Frataxin_Cyay"/>
    <property type="match status" value="1"/>
</dbReference>
<keyword evidence="4" id="KW-0409">Iron storage</keyword>
<dbReference type="SMART" id="SM01219">
    <property type="entry name" value="Frataxin_Cyay"/>
    <property type="match status" value="1"/>
</dbReference>
<evidence type="ECO:0000259" key="13">
    <source>
        <dbReference type="Pfam" id="PF01230"/>
    </source>
</evidence>
<dbReference type="NCBIfam" id="TIGR03421">
    <property type="entry name" value="FeS_CyaY"/>
    <property type="match status" value="1"/>
</dbReference>
<evidence type="ECO:0000256" key="6">
    <source>
        <dbReference type="ARBA" id="ARBA00022496"/>
    </source>
</evidence>
<keyword evidence="8" id="KW-0560">Oxidoreductase</keyword>
<dbReference type="Proteomes" id="UP000030758">
    <property type="component" value="Unassembled WGS sequence"/>
</dbReference>
<dbReference type="InterPro" id="IPR036265">
    <property type="entry name" value="HIT-like_sf"/>
</dbReference>
<evidence type="ECO:0000256" key="9">
    <source>
        <dbReference type="ARBA" id="ARBA00023004"/>
    </source>
</evidence>
<evidence type="ECO:0000256" key="1">
    <source>
        <dbReference type="ARBA" id="ARBA00004173"/>
    </source>
</evidence>
<dbReference type="PROSITE" id="PS01344">
    <property type="entry name" value="FRATAXIN_1"/>
    <property type="match status" value="1"/>
</dbReference>
<dbReference type="GO" id="GO:0008199">
    <property type="term" value="F:ferric iron binding"/>
    <property type="evidence" value="ECO:0007669"/>
    <property type="project" value="InterPro"/>
</dbReference>
<dbReference type="GO" id="GO:0016226">
    <property type="term" value="P:iron-sulfur cluster assembly"/>
    <property type="evidence" value="ECO:0007669"/>
    <property type="project" value="InterPro"/>
</dbReference>
<dbReference type="PRINTS" id="PR00904">
    <property type="entry name" value="FRATAXIN"/>
</dbReference>
<dbReference type="InterPro" id="IPR020895">
    <property type="entry name" value="Frataxin_CS"/>
</dbReference>
<evidence type="ECO:0000256" key="5">
    <source>
        <dbReference type="ARBA" id="ARBA00022448"/>
    </source>
</evidence>
<dbReference type="GO" id="GO:0005739">
    <property type="term" value="C:mitochondrion"/>
    <property type="evidence" value="ECO:0007669"/>
    <property type="project" value="UniProtKB-SubCell"/>
</dbReference>
<proteinExistence type="inferred from homology"/>
<keyword evidence="7" id="KW-0809">Transit peptide</keyword>
<protein>
    <recommendedName>
        <fullName evidence="3">ferroxidase</fullName>
        <ecNumber evidence="3">1.16.3.1</ecNumber>
    </recommendedName>
</protein>
<sequence length="345" mass="39775">EQCTFPESRRHFLLALYLFSVDKHRSFCFLILRQEHSLNDKSCIMRCFSVAICSLALRVTQLAACSILRQTPYFILKHTMSEESKAQTARPSGDSIFSKIIRREIPANIIYEDDTRKISCAQLLGKLILTAKDCAKKLELLDGYRLVINNGRHGCQSIFHVHVHVLGGRQLKWPPGYNLSYMQRTCLPIMVCTMKRPTWFRYMRTGGVKHPWWSSVLLFRTNEIATKPEPLNSAQYERLAHELLDSLCETFEQLPDAVDLPTDYDVSYADGVLTLKLGGRKGTYVINKQTPNKQIWLSSPVSGPKRYDYVDGEWIYSRDGKSLKELLKEELRQLLPRNVDSKFSF</sequence>
<dbReference type="AlphaFoldDB" id="A0A085NMU6"/>
<dbReference type="Gene3D" id="3.30.428.10">
    <property type="entry name" value="HIT-like"/>
    <property type="match status" value="2"/>
</dbReference>
<feature type="non-terminal residue" evidence="14">
    <location>
        <position position="1"/>
    </location>
</feature>
<evidence type="ECO:0000256" key="11">
    <source>
        <dbReference type="ARBA" id="ARBA00023128"/>
    </source>
</evidence>
<evidence type="ECO:0000256" key="4">
    <source>
        <dbReference type="ARBA" id="ARBA00022434"/>
    </source>
</evidence>
<evidence type="ECO:0000256" key="8">
    <source>
        <dbReference type="ARBA" id="ARBA00023002"/>
    </source>
</evidence>
<keyword evidence="10" id="KW-0406">Ion transport</keyword>
<dbReference type="InterPro" id="IPR011146">
    <property type="entry name" value="HIT-like"/>
</dbReference>
<evidence type="ECO:0000313" key="14">
    <source>
        <dbReference type="EMBL" id="KFD70792.1"/>
    </source>
</evidence>
<comment type="subcellular location">
    <subcellularLocation>
        <location evidence="1">Mitochondrion</location>
    </subcellularLocation>
</comment>
<keyword evidence="6" id="KW-0410">Iron transport</keyword>
<evidence type="ECO:0000256" key="2">
    <source>
        <dbReference type="ARBA" id="ARBA00008183"/>
    </source>
</evidence>
<feature type="non-terminal residue" evidence="14">
    <location>
        <position position="345"/>
    </location>
</feature>
<dbReference type="InterPro" id="IPR017789">
    <property type="entry name" value="Frataxin"/>
</dbReference>
<dbReference type="PROSITE" id="PS00892">
    <property type="entry name" value="HIT_1"/>
    <property type="match status" value="1"/>
</dbReference>
<evidence type="ECO:0000256" key="3">
    <source>
        <dbReference type="ARBA" id="ARBA00013107"/>
    </source>
</evidence>
<gene>
    <name evidence="14" type="ORF">M514_01256</name>
</gene>